<dbReference type="STRING" id="7395.A0A1A9VY00"/>
<evidence type="ECO:0000256" key="1">
    <source>
        <dbReference type="SAM" id="MobiDB-lite"/>
    </source>
</evidence>
<sequence length="105" mass="11273">MGLTWIDHDTIEKPVEEFAAVKSKLTKTLYTTMDGNVKPKTTLKLLETHVSEDSDEKSPTTPLQPPPGSTLQSSMSTSSSVSSSGTTASTTTEKNKKLSKLCALL</sequence>
<evidence type="ECO:0000313" key="2">
    <source>
        <dbReference type="EnsemblMetazoa" id="GAUT051264-PA"/>
    </source>
</evidence>
<feature type="compositionally biased region" description="Basic and acidic residues" evidence="1">
    <location>
        <begin position="46"/>
        <end position="58"/>
    </location>
</feature>
<organism evidence="2 3">
    <name type="scientific">Glossina austeni</name>
    <name type="common">Savannah tsetse fly</name>
    <dbReference type="NCBI Taxonomy" id="7395"/>
    <lineage>
        <taxon>Eukaryota</taxon>
        <taxon>Metazoa</taxon>
        <taxon>Ecdysozoa</taxon>
        <taxon>Arthropoda</taxon>
        <taxon>Hexapoda</taxon>
        <taxon>Insecta</taxon>
        <taxon>Pterygota</taxon>
        <taxon>Neoptera</taxon>
        <taxon>Endopterygota</taxon>
        <taxon>Diptera</taxon>
        <taxon>Brachycera</taxon>
        <taxon>Muscomorpha</taxon>
        <taxon>Hippoboscoidea</taxon>
        <taxon>Glossinidae</taxon>
        <taxon>Glossina</taxon>
    </lineage>
</organism>
<proteinExistence type="predicted"/>
<dbReference type="VEuPathDB" id="VectorBase:GAUT051264"/>
<feature type="region of interest" description="Disordered" evidence="1">
    <location>
        <begin position="38"/>
        <end position="105"/>
    </location>
</feature>
<name>A0A1A9VY00_GLOAU</name>
<evidence type="ECO:0000313" key="3">
    <source>
        <dbReference type="Proteomes" id="UP000078200"/>
    </source>
</evidence>
<accession>A0A1A9VY00</accession>
<dbReference type="EnsemblMetazoa" id="GAUT051264-RA">
    <property type="protein sequence ID" value="GAUT051264-PA"/>
    <property type="gene ID" value="GAUT051264"/>
</dbReference>
<keyword evidence="3" id="KW-1185">Reference proteome</keyword>
<reference evidence="2" key="1">
    <citation type="submission" date="2020-05" db="UniProtKB">
        <authorList>
            <consortium name="EnsemblMetazoa"/>
        </authorList>
    </citation>
    <scope>IDENTIFICATION</scope>
    <source>
        <strain evidence="2">TTRI</strain>
    </source>
</reference>
<protein>
    <submittedName>
        <fullName evidence="2">Uncharacterized protein</fullName>
    </submittedName>
</protein>
<dbReference type="AlphaFoldDB" id="A0A1A9VY00"/>
<dbReference type="Proteomes" id="UP000078200">
    <property type="component" value="Unassembled WGS sequence"/>
</dbReference>
<feature type="compositionally biased region" description="Low complexity" evidence="1">
    <location>
        <begin position="69"/>
        <end position="92"/>
    </location>
</feature>